<evidence type="ECO:0000313" key="6">
    <source>
        <dbReference type="EMBL" id="MBI0555745.1"/>
    </source>
</evidence>
<keyword evidence="4" id="KW-0143">Chaperone</keyword>
<name>A0ABS0S1J2_PECPM</name>
<keyword evidence="2" id="KW-0547">Nucleotide-binding</keyword>
<keyword evidence="3 6" id="KW-0067">ATP-binding</keyword>
<sequence length="1061" mass="122672">MRNIKITKFYMDKLSNTEELLLVQQYLSTFDEWYYLNDCVFFREYTDHGVSHINEVLSTVEKLLTKESKDNFSSADCALLICSTLLHDFAMHLQEESFVKLVDSKSSPVGSDDFGDKSWNCLWKEYVSEIHRLPENERMNLFGLLDPISPPDLGDIENWKASQYRYIGEFIRRYHPRLAYEITRNGIPGAKGKLPIDQIREDDPNYRLSMLSGVIARSHGMKLRDTFHILERDYHLRVFEPNSHPIYVMVLLRIADYVQLQSSRAPGRLLKIKRLKSPLSQSEWGLHDAIQGVSFDAEPDPEVLRIQVDPRKSDIVSYLKTKRLLANIQYELDSSWAVLGEVYGRFPNENWGMTIRRIRSNTENQNSFGRAAGFIPEEVKFTSANTELTKLLIKPLYGDYPEIAVRELIQNAIDACRERAFFENVRDENDLDKYYVKVELINNSDGTSTLRVSDTGIGMTLDVLKNYFLKAGSSFRTSLAWKKQFANDRSKSEVLRTGRFGVGALAAFLIADDPSEIHLTVHSRHVNAKPAEAVSFDTTLSDAPISVYFKEKSEIGTSISVTTASPPFFMRTKESEEKEGESWDWYCLDWPRVERSLSTGKVLPQKYRIPSKSVEKQSNNFRPNFIEVKGFDSVCWYFGEGHQVVCNGIRVIKKEKYRNSLPNLFEAKTILGPQILNFPNISVMDKDGIFPLTLDRLRLDFDQIPFMRELREDVLFSFVSGLAVSAPNAISENSFNLAEENLGLILKKFEGMDRTSIAWVILNGRISPFSNRSINQLKGKRIIELYSTEDLGFVKSPEECALILTKKSIFGSIRNVTNSSKYLYFLSDNHARERLDRLVGTVQRGVEFEKYHYDDHMISISEVNKIRKEFHEYIQRVMKITNYNKAYFDMTLQIFDKSSVVSKDEYNSNIRLILRNIYENFGRHQSLGELFSSFEKKLRYSYLDDRDGRIMLDVVTAITDAVPRLKEIKSKDFLPIDCPVYWDEIEKNLNQNNEDWFMGSWILKDDVNLDAGFIGDAWYSLFGRDFIPLSSAERDHFFDTINSSPATKKHLSRWLRELRVN</sequence>
<dbReference type="InterPro" id="IPR036890">
    <property type="entry name" value="HATPase_C_sf"/>
</dbReference>
<dbReference type="Proteomes" id="UP001194579">
    <property type="component" value="Unassembled WGS sequence"/>
</dbReference>
<dbReference type="PANTHER" id="PTHR11528">
    <property type="entry name" value="HEAT SHOCK PROTEIN 90 FAMILY MEMBER"/>
    <property type="match status" value="1"/>
</dbReference>
<keyword evidence="7" id="KW-1185">Reference proteome</keyword>
<evidence type="ECO:0000259" key="5">
    <source>
        <dbReference type="Pfam" id="PF24391"/>
    </source>
</evidence>
<evidence type="ECO:0000256" key="2">
    <source>
        <dbReference type="ARBA" id="ARBA00022741"/>
    </source>
</evidence>
<accession>A0ABS0S1J2</accession>
<evidence type="ECO:0000256" key="3">
    <source>
        <dbReference type="ARBA" id="ARBA00022840"/>
    </source>
</evidence>
<feature type="domain" description="HD-CE" evidence="5">
    <location>
        <begin position="42"/>
        <end position="333"/>
    </location>
</feature>
<gene>
    <name evidence="6" type="ORF">F6Q06_14785</name>
</gene>
<dbReference type="InterPro" id="IPR056471">
    <property type="entry name" value="HD-CE"/>
</dbReference>
<reference evidence="7" key="1">
    <citation type="submission" date="2023-07" db="EMBL/GenBank/DDBJ databases">
        <title>Identification of Pectobacterium versatile causing blackleg of potato from New York State with a whole genome sequencing approach.</title>
        <authorList>
            <person name="Ma X."/>
            <person name="Swingle B."/>
        </authorList>
    </citation>
    <scope>NUCLEOTIDE SEQUENCE [LARGE SCALE GENOMIC DNA]</scope>
    <source>
        <strain evidence="7">NY1588A</strain>
    </source>
</reference>
<dbReference type="Gene3D" id="3.30.565.10">
    <property type="entry name" value="Histidine kinase-like ATPase, C-terminal domain"/>
    <property type="match status" value="1"/>
</dbReference>
<evidence type="ECO:0000256" key="1">
    <source>
        <dbReference type="ARBA" id="ARBA00008239"/>
    </source>
</evidence>
<comment type="caution">
    <text evidence="6">The sequence shown here is derived from an EMBL/GenBank/DDBJ whole genome shotgun (WGS) entry which is preliminary data.</text>
</comment>
<dbReference type="Pfam" id="PF13589">
    <property type="entry name" value="HATPase_c_3"/>
    <property type="match status" value="1"/>
</dbReference>
<dbReference type="InterPro" id="IPR020575">
    <property type="entry name" value="Hsp90_N"/>
</dbReference>
<dbReference type="RefSeq" id="WP_043898727.1">
    <property type="nucleotide sequence ID" value="NC_017845.1"/>
</dbReference>
<protein>
    <submittedName>
        <fullName evidence="6">ATP-binding protein</fullName>
    </submittedName>
</protein>
<dbReference type="InterPro" id="IPR001404">
    <property type="entry name" value="Hsp90_fam"/>
</dbReference>
<proteinExistence type="inferred from homology"/>
<dbReference type="Pfam" id="PF24391">
    <property type="entry name" value="HD-CE"/>
    <property type="match status" value="1"/>
</dbReference>
<dbReference type="PRINTS" id="PR00775">
    <property type="entry name" value="HEATSHOCK90"/>
</dbReference>
<comment type="similarity">
    <text evidence="1">Belongs to the heat shock protein 90 family.</text>
</comment>
<organism evidence="6 7">
    <name type="scientific">Pectobacterium parmentieri</name>
    <dbReference type="NCBI Taxonomy" id="1905730"/>
    <lineage>
        <taxon>Bacteria</taxon>
        <taxon>Pseudomonadati</taxon>
        <taxon>Pseudomonadota</taxon>
        <taxon>Gammaproteobacteria</taxon>
        <taxon>Enterobacterales</taxon>
        <taxon>Pectobacteriaceae</taxon>
        <taxon>Pectobacterium</taxon>
    </lineage>
</organism>
<evidence type="ECO:0000256" key="4">
    <source>
        <dbReference type="ARBA" id="ARBA00023186"/>
    </source>
</evidence>
<dbReference type="EMBL" id="WABS01000029">
    <property type="protein sequence ID" value="MBI0555745.1"/>
    <property type="molecule type" value="Genomic_DNA"/>
</dbReference>
<evidence type="ECO:0000313" key="7">
    <source>
        <dbReference type="Proteomes" id="UP001194579"/>
    </source>
</evidence>
<dbReference type="GO" id="GO:0005524">
    <property type="term" value="F:ATP binding"/>
    <property type="evidence" value="ECO:0007669"/>
    <property type="project" value="UniProtKB-KW"/>
</dbReference>
<dbReference type="SUPFAM" id="SSF55874">
    <property type="entry name" value="ATPase domain of HSP90 chaperone/DNA topoisomerase II/histidine kinase"/>
    <property type="match status" value="1"/>
</dbReference>